<keyword evidence="3" id="KW-1185">Reference proteome</keyword>
<evidence type="ECO:0008006" key="4">
    <source>
        <dbReference type="Google" id="ProtNLM"/>
    </source>
</evidence>
<keyword evidence="1" id="KW-1133">Transmembrane helix</keyword>
<dbReference type="GO" id="GO:0043410">
    <property type="term" value="P:positive regulation of MAPK cascade"/>
    <property type="evidence" value="ECO:0007669"/>
    <property type="project" value="TreeGrafter"/>
</dbReference>
<proteinExistence type="predicted"/>
<name>A0AAW1ZAK9_CULAL</name>
<protein>
    <recommendedName>
        <fullName evidence="4">Interleukin-11</fullName>
    </recommendedName>
</protein>
<feature type="transmembrane region" description="Helical" evidence="1">
    <location>
        <begin position="47"/>
        <end position="64"/>
    </location>
</feature>
<dbReference type="InterPro" id="IPR009079">
    <property type="entry name" value="4_helix_cytokine-like_core"/>
</dbReference>
<dbReference type="SUPFAM" id="SSF47266">
    <property type="entry name" value="4-helical cytokines"/>
    <property type="match status" value="1"/>
</dbReference>
<accession>A0AAW1ZAK9</accession>
<dbReference type="GO" id="GO:0008083">
    <property type="term" value="F:growth factor activity"/>
    <property type="evidence" value="ECO:0007669"/>
    <property type="project" value="TreeGrafter"/>
</dbReference>
<dbReference type="GO" id="GO:0005737">
    <property type="term" value="C:cytoplasm"/>
    <property type="evidence" value="ECO:0007669"/>
    <property type="project" value="TreeGrafter"/>
</dbReference>
<dbReference type="Proteomes" id="UP001479290">
    <property type="component" value="Unassembled WGS sequence"/>
</dbReference>
<gene>
    <name evidence="2" type="ORF">ABG768_012084</name>
</gene>
<dbReference type="PANTHER" id="PTHR16922">
    <property type="entry name" value="INTERLEUKIN 11"/>
    <property type="match status" value="1"/>
</dbReference>
<reference evidence="2 3" key="1">
    <citation type="submission" date="2024-05" db="EMBL/GenBank/DDBJ databases">
        <title>A high-quality chromosomal-level genome assembly of Topmouth culter (Culter alburnus).</title>
        <authorList>
            <person name="Zhao H."/>
        </authorList>
    </citation>
    <scope>NUCLEOTIDE SEQUENCE [LARGE SCALE GENOMIC DNA]</scope>
    <source>
        <strain evidence="2">CATC2023</strain>
        <tissue evidence="2">Muscle</tissue>
    </source>
</reference>
<organism evidence="2 3">
    <name type="scientific">Culter alburnus</name>
    <name type="common">Topmouth culter</name>
    <dbReference type="NCBI Taxonomy" id="194366"/>
    <lineage>
        <taxon>Eukaryota</taxon>
        <taxon>Metazoa</taxon>
        <taxon>Chordata</taxon>
        <taxon>Craniata</taxon>
        <taxon>Vertebrata</taxon>
        <taxon>Euteleostomi</taxon>
        <taxon>Actinopterygii</taxon>
        <taxon>Neopterygii</taxon>
        <taxon>Teleostei</taxon>
        <taxon>Ostariophysi</taxon>
        <taxon>Cypriniformes</taxon>
        <taxon>Xenocyprididae</taxon>
        <taxon>Xenocypridinae</taxon>
        <taxon>Culter</taxon>
    </lineage>
</organism>
<dbReference type="GO" id="GO:0005125">
    <property type="term" value="F:cytokine activity"/>
    <property type="evidence" value="ECO:0007669"/>
    <property type="project" value="TreeGrafter"/>
</dbReference>
<evidence type="ECO:0000313" key="2">
    <source>
        <dbReference type="EMBL" id="KAK9957882.1"/>
    </source>
</evidence>
<keyword evidence="1" id="KW-0472">Membrane</keyword>
<dbReference type="PANTHER" id="PTHR16922:SF0">
    <property type="entry name" value="INTERLEUKIN-11"/>
    <property type="match status" value="1"/>
</dbReference>
<comment type="caution">
    <text evidence="2">The sequence shown here is derived from an EMBL/GenBank/DDBJ whole genome shotgun (WGS) entry which is preliminary data.</text>
</comment>
<sequence>MSHSVCHGPYTIKENPFTSSNVSRVICTLCLLLFTVFGIIMKLSLDCIFLLIVLMTCVELFVTARPANVPQGKNGLKILDQDLRSLFKIVSEERQRNNLNDFEQSLTSLPPLNCGIDQKSLEVSSTLAQLYSGLKSYKFHLDWIQQKQDEIGSDYSMTKKVAHQIQIISKVLKQIGAPPSELVHPSLPPLKTAWSLFQANAEIYDKLYFFCHCYIRALRVLKHSQ</sequence>
<evidence type="ECO:0000313" key="3">
    <source>
        <dbReference type="Proteomes" id="UP001479290"/>
    </source>
</evidence>
<evidence type="ECO:0000256" key="1">
    <source>
        <dbReference type="SAM" id="Phobius"/>
    </source>
</evidence>
<dbReference type="GO" id="GO:0008284">
    <property type="term" value="P:positive regulation of cell population proliferation"/>
    <property type="evidence" value="ECO:0007669"/>
    <property type="project" value="TreeGrafter"/>
</dbReference>
<keyword evidence="1" id="KW-0812">Transmembrane</keyword>
<dbReference type="InterPro" id="IPR020438">
    <property type="entry name" value="IL-11"/>
</dbReference>
<dbReference type="EMBL" id="JAWDJR010000019">
    <property type="protein sequence ID" value="KAK9957882.1"/>
    <property type="molecule type" value="Genomic_DNA"/>
</dbReference>
<dbReference type="Gene3D" id="1.20.1250.10">
    <property type="match status" value="1"/>
</dbReference>
<dbReference type="AlphaFoldDB" id="A0AAW1ZAK9"/>
<dbReference type="Pfam" id="PF07400">
    <property type="entry name" value="IL11"/>
    <property type="match status" value="1"/>
</dbReference>
<feature type="transmembrane region" description="Helical" evidence="1">
    <location>
        <begin position="22"/>
        <end position="40"/>
    </location>
</feature>